<dbReference type="NCBIfam" id="TIGR00147">
    <property type="entry name" value="YegS/Rv2252/BmrU family lipid kinase"/>
    <property type="match status" value="1"/>
</dbReference>
<keyword evidence="14" id="KW-1185">Reference proteome</keyword>
<proteinExistence type="inferred from homology"/>
<accession>A0A2I0QYC8</accession>
<evidence type="ECO:0000256" key="9">
    <source>
        <dbReference type="ARBA" id="ARBA00023209"/>
    </source>
</evidence>
<dbReference type="GO" id="GO:0005524">
    <property type="term" value="F:ATP binding"/>
    <property type="evidence" value="ECO:0007669"/>
    <property type="project" value="UniProtKB-KW"/>
</dbReference>
<dbReference type="OrthoDB" id="9786026at2"/>
<keyword evidence="5" id="KW-0547">Nucleotide-binding</keyword>
<dbReference type="RefSeq" id="WP_101331077.1">
    <property type="nucleotide sequence ID" value="NZ_PJNH01000001.1"/>
</dbReference>
<keyword evidence="11" id="KW-0472">Membrane</keyword>
<keyword evidence="11" id="KW-1133">Transmembrane helix</keyword>
<evidence type="ECO:0000256" key="1">
    <source>
        <dbReference type="ARBA" id="ARBA00001946"/>
    </source>
</evidence>
<feature type="domain" description="DAGKc" evidence="12">
    <location>
        <begin position="1"/>
        <end position="113"/>
    </location>
</feature>
<dbReference type="PANTHER" id="PTHR12358">
    <property type="entry name" value="SPHINGOSINE KINASE"/>
    <property type="match status" value="1"/>
</dbReference>
<reference evidence="13 14" key="1">
    <citation type="submission" date="2017-06" db="EMBL/GenBank/DDBJ databases">
        <title>the draft geome sequence of Illustriluteabacillus marina B3227.</title>
        <authorList>
            <person name="He R.-H."/>
            <person name="Du Z.-J."/>
        </authorList>
    </citation>
    <scope>NUCLEOTIDE SEQUENCE [LARGE SCALE GENOMIC DNA]</scope>
    <source>
        <strain evidence="13 14">B3227</strain>
    </source>
</reference>
<dbReference type="InterPro" id="IPR005218">
    <property type="entry name" value="Diacylglycerol/lipid_kinase"/>
</dbReference>
<gene>
    <name evidence="13" type="ORF">CEY16_06215</name>
</gene>
<dbReference type="Proteomes" id="UP000243524">
    <property type="component" value="Unassembled WGS sequence"/>
</dbReference>
<dbReference type="Pfam" id="PF19279">
    <property type="entry name" value="YegS_C"/>
    <property type="match status" value="1"/>
</dbReference>
<evidence type="ECO:0000256" key="8">
    <source>
        <dbReference type="ARBA" id="ARBA00023098"/>
    </source>
</evidence>
<evidence type="ECO:0000256" key="6">
    <source>
        <dbReference type="ARBA" id="ARBA00022777"/>
    </source>
</evidence>
<keyword evidence="3" id="KW-0444">Lipid biosynthesis</keyword>
<organism evidence="13 14">
    <name type="scientific">Halalkalibacillus sediminis</name>
    <dbReference type="NCBI Taxonomy" id="2018042"/>
    <lineage>
        <taxon>Bacteria</taxon>
        <taxon>Bacillati</taxon>
        <taxon>Bacillota</taxon>
        <taxon>Bacilli</taxon>
        <taxon>Bacillales</taxon>
        <taxon>Bacillaceae</taxon>
        <taxon>Halalkalibacillus</taxon>
    </lineage>
</organism>
<keyword evidence="6" id="KW-0418">Kinase</keyword>
<dbReference type="PANTHER" id="PTHR12358:SF54">
    <property type="entry name" value="SPHINGOSINE KINASE RELATED PROTEIN"/>
    <property type="match status" value="1"/>
</dbReference>
<dbReference type="InterPro" id="IPR017438">
    <property type="entry name" value="ATP-NAD_kinase_N"/>
</dbReference>
<dbReference type="Gene3D" id="2.60.200.40">
    <property type="match status" value="1"/>
</dbReference>
<keyword evidence="11" id="KW-0812">Transmembrane</keyword>
<keyword evidence="10" id="KW-1208">Phospholipid metabolism</keyword>
<evidence type="ECO:0000256" key="3">
    <source>
        <dbReference type="ARBA" id="ARBA00022516"/>
    </source>
</evidence>
<evidence type="ECO:0000256" key="5">
    <source>
        <dbReference type="ARBA" id="ARBA00022741"/>
    </source>
</evidence>
<dbReference type="Pfam" id="PF00781">
    <property type="entry name" value="DAGK_cat"/>
    <property type="match status" value="1"/>
</dbReference>
<dbReference type="AlphaFoldDB" id="A0A2I0QYC8"/>
<keyword evidence="9" id="KW-0594">Phospholipid biosynthesis</keyword>
<comment type="similarity">
    <text evidence="2">Belongs to the diacylglycerol/lipid kinase family.</text>
</comment>
<dbReference type="InterPro" id="IPR045540">
    <property type="entry name" value="YegS/DAGK_C"/>
</dbReference>
<comment type="cofactor">
    <cofactor evidence="1">
        <name>Mg(2+)</name>
        <dbReference type="ChEBI" id="CHEBI:18420"/>
    </cofactor>
</comment>
<evidence type="ECO:0000313" key="13">
    <source>
        <dbReference type="EMBL" id="PKR79333.1"/>
    </source>
</evidence>
<evidence type="ECO:0000256" key="10">
    <source>
        <dbReference type="ARBA" id="ARBA00023264"/>
    </source>
</evidence>
<evidence type="ECO:0000256" key="2">
    <source>
        <dbReference type="ARBA" id="ARBA00005983"/>
    </source>
</evidence>
<keyword evidence="8" id="KW-0443">Lipid metabolism</keyword>
<sequence>MYVMIINPKAGNYKSQEVLESFLSDYPQYKNKCKTFYSEYPGHAEKLAQQVGSFYHQQIEMLFIFGGDGTLYEVMNGIKAFPDIPVSFVPTGSGNDFARGCKTPLDAYEQLRASLKYKGLKPYWFGVYQTDFKNPSNQRLFSTCLGFGFDAEVAERANRSFLKKWFNRMRLKSLIYVFGLIATLFIYRPKRLSLNINGEKKEFDDLWMLTVSNHPYFGGGMKIAPEATINSDEFTVTVVQKISKWKLLLLFSTVFKGKHTKLKEVHTFKASTIELFSSEQLTYQADGFTGKCYKCKVSKESKERMVVRN</sequence>
<name>A0A2I0QYC8_9BACI</name>
<keyword evidence="7" id="KW-0067">ATP-binding</keyword>
<dbReference type="SUPFAM" id="SSF111331">
    <property type="entry name" value="NAD kinase/diacylglycerol kinase-like"/>
    <property type="match status" value="1"/>
</dbReference>
<dbReference type="InterPro" id="IPR050187">
    <property type="entry name" value="Lipid_Phosphate_FormReg"/>
</dbReference>
<evidence type="ECO:0000313" key="14">
    <source>
        <dbReference type="Proteomes" id="UP000243524"/>
    </source>
</evidence>
<keyword evidence="4" id="KW-0808">Transferase</keyword>
<evidence type="ECO:0000256" key="11">
    <source>
        <dbReference type="SAM" id="Phobius"/>
    </source>
</evidence>
<protein>
    <recommendedName>
        <fullName evidence="12">DAGKc domain-containing protein</fullName>
    </recommendedName>
</protein>
<dbReference type="GO" id="GO:0008654">
    <property type="term" value="P:phospholipid biosynthetic process"/>
    <property type="evidence" value="ECO:0007669"/>
    <property type="project" value="UniProtKB-KW"/>
</dbReference>
<feature type="transmembrane region" description="Helical" evidence="11">
    <location>
        <begin position="169"/>
        <end position="187"/>
    </location>
</feature>
<evidence type="ECO:0000256" key="7">
    <source>
        <dbReference type="ARBA" id="ARBA00022840"/>
    </source>
</evidence>
<dbReference type="InterPro" id="IPR001206">
    <property type="entry name" value="Diacylglycerol_kinase_cat_dom"/>
</dbReference>
<comment type="caution">
    <text evidence="13">The sequence shown here is derived from an EMBL/GenBank/DDBJ whole genome shotgun (WGS) entry which is preliminary data.</text>
</comment>
<dbReference type="Gene3D" id="3.40.50.10330">
    <property type="entry name" value="Probable inorganic polyphosphate/atp-NAD kinase, domain 1"/>
    <property type="match status" value="1"/>
</dbReference>
<dbReference type="PROSITE" id="PS50146">
    <property type="entry name" value="DAGK"/>
    <property type="match status" value="1"/>
</dbReference>
<evidence type="ECO:0000259" key="12">
    <source>
        <dbReference type="PROSITE" id="PS50146"/>
    </source>
</evidence>
<dbReference type="GO" id="GO:0016301">
    <property type="term" value="F:kinase activity"/>
    <property type="evidence" value="ECO:0007669"/>
    <property type="project" value="UniProtKB-KW"/>
</dbReference>
<evidence type="ECO:0000256" key="4">
    <source>
        <dbReference type="ARBA" id="ARBA00022679"/>
    </source>
</evidence>
<dbReference type="InterPro" id="IPR016064">
    <property type="entry name" value="NAD/diacylglycerol_kinase_sf"/>
</dbReference>
<dbReference type="EMBL" id="PJNH01000001">
    <property type="protein sequence ID" value="PKR79333.1"/>
    <property type="molecule type" value="Genomic_DNA"/>
</dbReference>